<sequence length="746" mass="83072">MTSYIEARESIRYWMGDDNAGILKTIAGRYIGANPEIPFALRPFAETGILQTEEGYYDFNFGDRFQDAKQGDAACALGLVWSDDERSLDAAIMPFSPVRFYLNERLMYRSSAVDELKPDANIVIPLVLSPGWNTLLIEVRRTEAGFGCRFGAMEGKVRILQVLSPFTDRKGGAGWAYAGPLTAGTLGESGVFPNAHGSEEETGMDWLPRTVWSEGEADKPNFERIFGLPEAPAVGYAWSRLKVPAGVDHVEFKGSALGRTEIWIGDDSVMDIEGGVFGCKLPASACRGDLLVRSHGGPSGWGVELHAYTSQGELEFVLPVPVQGAPSPWMYAGPLAAGEEQTPEEVCSVKRLFPRADGRGLTGWSLDAPGYRVRPFYENAMLSNKWTSGSATNFGRWDYPLGVTMYGLLQASRALGRPDIAEYARAHIDICIQWYEYAVWDRDTYGFPSVNHQLVLIKMLDNCGSFGSAMLEDNKVSGNPEVVKVAEDIADFMMNRLERREDGAFYRLCVSEYSADTMWADDLYMSTPFLSRYAGMTGDFSYLDEAARQFLRYREYLFMPEEGVMSHVFDFKYGKATRIPWGRGNGWSLFSLSELLERLPEDHKDRPALLEFFRELCTGIATYQGESGLWKQVITDSEAYEEASCSAMFAYAFARGVRFGWLEEPAPFSDAAIRAWQGLTEQAIDRHGSVHGVCSGSRYSFTGDYYKHDLLTVVNDNHGIGIMMLACAEIMKLKGMLGGKQGIHFH</sequence>
<organism evidence="2 3">
    <name type="scientific">Paenibacillus lautus</name>
    <name type="common">Bacillus lautus</name>
    <dbReference type="NCBI Taxonomy" id="1401"/>
    <lineage>
        <taxon>Bacteria</taxon>
        <taxon>Bacillati</taxon>
        <taxon>Bacillota</taxon>
        <taxon>Bacilli</taxon>
        <taxon>Bacillales</taxon>
        <taxon>Paenibacillaceae</taxon>
        <taxon>Paenibacillus</taxon>
    </lineage>
</organism>
<proteinExistence type="predicted"/>
<dbReference type="SUPFAM" id="SSF48208">
    <property type="entry name" value="Six-hairpin glycosidases"/>
    <property type="match status" value="1"/>
</dbReference>
<dbReference type="InterPro" id="IPR012341">
    <property type="entry name" value="6hp_glycosidase-like_sf"/>
</dbReference>
<reference evidence="2 3" key="1">
    <citation type="submission" date="2018-09" db="EMBL/GenBank/DDBJ databases">
        <title>Genome Sequence of Paenibacillus lautus Strain E7593-69, Azo Dye-Degrading Bacteria, Isolated from Commercial Tattoo Inks.</title>
        <authorList>
            <person name="Nho S.W."/>
            <person name="Kim S.-J."/>
            <person name="Kweon O."/>
            <person name="Cerniglia C.E."/>
        </authorList>
    </citation>
    <scope>NUCLEOTIDE SEQUENCE [LARGE SCALE GENOMIC DNA]</scope>
    <source>
        <strain evidence="2 3">E7593-69</strain>
    </source>
</reference>
<dbReference type="RefSeq" id="WP_119847858.1">
    <property type="nucleotide sequence ID" value="NZ_CP032412.1"/>
</dbReference>
<dbReference type="AlphaFoldDB" id="A0A385TJV5"/>
<dbReference type="InterPro" id="IPR010905">
    <property type="entry name" value="Glyco_hydro_88"/>
</dbReference>
<evidence type="ECO:0000256" key="1">
    <source>
        <dbReference type="ARBA" id="ARBA00022801"/>
    </source>
</evidence>
<dbReference type="PANTHER" id="PTHR33886">
    <property type="entry name" value="UNSATURATED RHAMNOGALACTURONAN HYDROLASE (EUROFUNG)"/>
    <property type="match status" value="1"/>
</dbReference>
<evidence type="ECO:0000313" key="3">
    <source>
        <dbReference type="Proteomes" id="UP000266552"/>
    </source>
</evidence>
<name>A0A385TJV5_PAELA</name>
<dbReference type="KEGG" id="plw:D5F53_11835"/>
<gene>
    <name evidence="2" type="ORF">D5F53_11835</name>
</gene>
<dbReference type="InterPro" id="IPR008928">
    <property type="entry name" value="6-hairpin_glycosidase_sf"/>
</dbReference>
<dbReference type="InterPro" id="IPR052043">
    <property type="entry name" value="PolySaccharide_Degr_Enz"/>
</dbReference>
<dbReference type="GO" id="GO:0016787">
    <property type="term" value="F:hydrolase activity"/>
    <property type="evidence" value="ECO:0007669"/>
    <property type="project" value="UniProtKB-KW"/>
</dbReference>
<evidence type="ECO:0000313" key="2">
    <source>
        <dbReference type="EMBL" id="AYB43943.1"/>
    </source>
</evidence>
<dbReference type="EMBL" id="CP032412">
    <property type="protein sequence ID" value="AYB43943.1"/>
    <property type="molecule type" value="Genomic_DNA"/>
</dbReference>
<dbReference type="Proteomes" id="UP000266552">
    <property type="component" value="Chromosome"/>
</dbReference>
<protein>
    <submittedName>
        <fullName evidence="2">Glycosyl hydrolase</fullName>
    </submittedName>
</protein>
<keyword evidence="3" id="KW-1185">Reference proteome</keyword>
<dbReference type="GO" id="GO:0005975">
    <property type="term" value="P:carbohydrate metabolic process"/>
    <property type="evidence" value="ECO:0007669"/>
    <property type="project" value="InterPro"/>
</dbReference>
<keyword evidence="1 2" id="KW-0378">Hydrolase</keyword>
<accession>A0A385TJV5</accession>
<dbReference type="Gene3D" id="1.50.10.10">
    <property type="match status" value="1"/>
</dbReference>
<dbReference type="Pfam" id="PF07470">
    <property type="entry name" value="Glyco_hydro_88"/>
    <property type="match status" value="1"/>
</dbReference>
<dbReference type="PANTHER" id="PTHR33886:SF8">
    <property type="entry name" value="UNSATURATED RHAMNOGALACTURONAN HYDROLASE (EUROFUNG)"/>
    <property type="match status" value="1"/>
</dbReference>